<dbReference type="AlphaFoldDB" id="D2JD45"/>
<protein>
    <submittedName>
        <fullName evidence="1">67 kDa Myosin-crossreactive antigen</fullName>
    </submittedName>
</protein>
<dbReference type="EMBL" id="GQ900470">
    <property type="protein sequence ID" value="ADA62658.1"/>
    <property type="molecule type" value="Genomic_DNA"/>
</dbReference>
<reference evidence="1" key="2">
    <citation type="submission" date="2009-12" db="EMBL/GenBank/DDBJ databases">
        <authorList>
            <person name="Summers A.O."/>
            <person name="Shearer J."/>
            <person name="Wireman J."/>
        </authorList>
    </citation>
    <scope>NUCLEOTIDE SEQUENCE</scope>
    <source>
        <strain evidence="1">CDC2</strain>
        <plasmid evidence="1">SAP025A</plasmid>
    </source>
</reference>
<reference evidence="1" key="1">
    <citation type="submission" date="2009-08" db="EMBL/GenBank/DDBJ databases">
        <authorList>
            <person name="Gill J."/>
            <person name="Borman J."/>
            <person name="Shetty J."/>
            <person name="Hostetler J."/>
            <person name="Durkin S."/>
            <person name="Montgomery B."/>
        </authorList>
    </citation>
    <scope>NUCLEOTIDE SEQUENCE</scope>
    <source>
        <strain evidence="1">CDC2</strain>
        <plasmid evidence="1">SAP025A</plasmid>
    </source>
</reference>
<gene>
    <name evidence="1" type="ORF">SAP025A_039</name>
</gene>
<dbReference type="Pfam" id="PF06100">
    <property type="entry name" value="MCRA"/>
    <property type="match status" value="1"/>
</dbReference>
<dbReference type="PANTHER" id="PTHR37417:SF3">
    <property type="entry name" value="MYOSIN-CROSSREACTIVE PROTEIN"/>
    <property type="match status" value="1"/>
</dbReference>
<dbReference type="Gene3D" id="3.50.50.60">
    <property type="entry name" value="FAD/NAD(P)-binding domain"/>
    <property type="match status" value="1"/>
</dbReference>
<proteinExistence type="predicted"/>
<dbReference type="InterPro" id="IPR010354">
    <property type="entry name" value="Oleate_hydratase"/>
</dbReference>
<organism evidence="1">
    <name type="scientific">Staphylococcus epidermidis</name>
    <dbReference type="NCBI Taxonomy" id="1282"/>
    <lineage>
        <taxon>Bacteria</taxon>
        <taxon>Bacillati</taxon>
        <taxon>Bacillota</taxon>
        <taxon>Bacilli</taxon>
        <taxon>Bacillales</taxon>
        <taxon>Staphylococcaceae</taxon>
        <taxon>Staphylococcus</taxon>
    </lineage>
</organism>
<accession>D2JD45</accession>
<dbReference type="GO" id="GO:0050151">
    <property type="term" value="F:oleate hydratase activity"/>
    <property type="evidence" value="ECO:0007669"/>
    <property type="project" value="InterPro"/>
</dbReference>
<dbReference type="GO" id="GO:0071949">
    <property type="term" value="F:FAD binding"/>
    <property type="evidence" value="ECO:0007669"/>
    <property type="project" value="InterPro"/>
</dbReference>
<name>D2JD45_STAEP</name>
<dbReference type="NCBIfam" id="NF010584">
    <property type="entry name" value="PRK13977.1"/>
    <property type="match status" value="1"/>
</dbReference>
<dbReference type="PANTHER" id="PTHR37417">
    <property type="entry name" value="67 KDA MYOSIN-CROSS-REACTIVE ANTIGEN FAMILY PROTEIN (AFU_ORTHOLOGUE AFUA_5G09970)"/>
    <property type="match status" value="1"/>
</dbReference>
<dbReference type="Gene3D" id="3.30.9.80">
    <property type="match status" value="1"/>
</dbReference>
<geneLocation type="plasmid" evidence="1">
    <name>SAP025A</name>
</geneLocation>
<dbReference type="InterPro" id="IPR036188">
    <property type="entry name" value="FAD/NAD-bd_sf"/>
</dbReference>
<keyword evidence="1" id="KW-0614">Plasmid</keyword>
<sequence>MFAFEPWHSAMEMRRYLMRFVHHIGGLADFSALKFTKYNQYESLVLPMVEYLKSHGVHFEYGVQVDNILVDSTSSTKIAREILVNRNGKTESIPLTLDDLVFVTNGSITESSTYGDNDHPAPPTKALGGSWTLWKNLANQSPEFGRPEKFCDHIPDKSWLVSATTTTNNKKVISYIEKLSKRDVLSGRTVTGGIVTVADSSWQLSFTVNRQQQFKEQPKDQVSVWIYALYSDVKGDFIKKPITECTGSEICQEWLYHMGVPQDELVELAQTECNTIPVYMPYVTAYFMPRAYKDRPLVVPNGSKNLAFIGNFAETERDTVFTTEYSVRTAMEAVYQLLEVDRGVPEVYASEFDARVLMDAYYQLNDRKSLPELVNNNFIKRSVLKNAMKKIQGTFIEELLRKHKLL</sequence>
<evidence type="ECO:0000313" key="1">
    <source>
        <dbReference type="EMBL" id="ADA62658.1"/>
    </source>
</evidence>
<dbReference type="GO" id="GO:0006631">
    <property type="term" value="P:fatty acid metabolic process"/>
    <property type="evidence" value="ECO:0007669"/>
    <property type="project" value="InterPro"/>
</dbReference>